<dbReference type="PANTHER" id="PTHR47957">
    <property type="entry name" value="ATP-DEPENDENT HELICASE HRQ1"/>
    <property type="match status" value="1"/>
</dbReference>
<keyword evidence="3" id="KW-0175">Coiled coil</keyword>
<keyword evidence="6" id="KW-0378">Hydrolase</keyword>
<evidence type="ECO:0000256" key="2">
    <source>
        <dbReference type="ARBA" id="ARBA00022840"/>
    </source>
</evidence>
<dbReference type="GO" id="GO:0036297">
    <property type="term" value="P:interstrand cross-link repair"/>
    <property type="evidence" value="ECO:0007669"/>
    <property type="project" value="TreeGrafter"/>
</dbReference>
<protein>
    <submittedName>
        <fullName evidence="6">DEAD/DEAH box helicase</fullName>
    </submittedName>
</protein>
<dbReference type="Gene3D" id="3.40.50.300">
    <property type="entry name" value="P-loop containing nucleotide triphosphate hydrolases"/>
    <property type="match status" value="2"/>
</dbReference>
<keyword evidence="2" id="KW-0067">ATP-binding</keyword>
<organism evidence="6 7">
    <name type="scientific">Flavobacterium bomense</name>
    <dbReference type="NCBI Taxonomy" id="2497483"/>
    <lineage>
        <taxon>Bacteria</taxon>
        <taxon>Pseudomonadati</taxon>
        <taxon>Bacteroidota</taxon>
        <taxon>Flavobacteriia</taxon>
        <taxon>Flavobacteriales</taxon>
        <taxon>Flavobacteriaceae</taxon>
        <taxon>Flavobacterium</taxon>
    </lineage>
</organism>
<dbReference type="GO" id="GO:0005524">
    <property type="term" value="F:ATP binding"/>
    <property type="evidence" value="ECO:0007669"/>
    <property type="project" value="UniProtKB-KW"/>
</dbReference>
<sequence>MNFQEFYTKTENRLTDAILSLWATGDKEMQDYFKYLLTQEPIIADAVFQNTFPWEQDKLTFGETTNVFQNEFINALDAIRDKEFQFPKDRKPYKHQLESWEVLLNQKKSIAVTTGTGSGKTECFMLPVLQDIHENCRHQQGINAIFLYPLNALIASQRKRMHAWCSALDGVKYALLTGETSNKESSKDKKAKGLPELISRDQIRETPPQILFTNPTMLEYMLVRNADVPILEKSKGKLRWILLDEAHTLTGSKAAEMALLIRRVITAFEVDVANVRFAITSATVGDGNTDILKKFMSDLCGISINQIEVIQGKRVNNQISDQDIPNLTDKLTQNNIILLRNELLKTAGLSQKEIGQKLKITDKYKQLEAVDILADQKVDKENLLPLRGHFFTRGIGGVYVCTNSKCDKHKDKKPEKALGTMYTVAGKKCSCGHPLLELIACRSCGNMMIEGERAKGRDKRDKITQKASVGYEAFNMENNENEENQQEQTNNNSVRLIKNNVHLNLRNQNLFPCSISENNNIISGEEFLMTEDSHCPHCGNLNENPIHFRISSAFTNRILSDIVLDQTPNATDAITVTSKTLYKGKKYISFTDSRQGTAKIAALINIDSESDWIRYQTYHFLLTKLKKNQVDASQDELIQARAQYVQQLDVALPFMKKNIEEQINQINIILNTGNGESLNHSRSSWKEIIDFIKEKDGFKTLFFKGARGNNIATENETYAKSLLYDQFARRIPRERSLENLGLVNVVYPNLENIQLPEIAIKLNITKDEWQNLLKIAADYSLRYNFNFFFDDSMRLFSSKFYRSQLIYPANSEIANAKKWALYNPNSIAQSRLVLLICAGLGWQDKQDINQEREDLLNDFLEKIWRTLKEKILTADGDGYKLNLLENTQFEIAGQEFLCPVTNRLVDKIFRGYSPWVKGNLMEENLRNYKIDDSKNHQFPTYSHPHHLSEENTPINKNEVEVWLKENSQEARNKGLWNDLHERIFDFDKLYLAGEHSAQQDKKRLKELEQQFETGEINILSCSTTMEMGVDIGGISAVVMSNVPPMPANYLQRTGRAGRRSENKSLALTFCAPNPIGLRTMNNPKWALEHKIAPPILAFDSKNIVVRHVNSFLFGIFIRQPENENRGLNIKENIDKFFFDGAPTIAEAFLNWLENNDLSDFKNQLTYLVKETPLSNSSSKQLITLVIDNFKKVIQRVRKQKEGYEKKLAELEKEFGDNSPAYKAVKYRKGQFLQKFVISYLAEDNFLPNAGLPTGIVDFEKLTLSDISRNEQNKFKTNPSYPITRALTEFAPGNNILIDGLNYKSSGIIMKNNWGQATERSTIQGCKHCGFQRTVDFGKVNENCPKCGNSNSFVGIELGEHKGNFTELIEPAGFSIDLYTTPTRVISEKSKPQYLEPLLLNIDPWKLDQNGYIDFRSSTEEENAQILFYNTGSGEGYSLCLDCGKVEASNEKLEGHKRLRGGKDKDGESLCTAQNIRDYIILGSRFKTDFTEIRLKKPDNSFVNEKKLAYTLGVIFTKSLAELLAIEEAELGFGIKKHNGYLTVFIYDTAKGGAGYSSQFRLYTEKILRQALEVLDNCECKSTGCTRCLIDRNTQWHIEDVDRHIAIDWLKTALDNQLPDVLKSKTLNANPVFGSLLDEIKRYNYHFGIKEINIHTNNTIADWETDNMEWLENLKRDRIKINLIIEGDVKYANNQEKLSLLLLSHNYNLKKGNDEALFEFPVHLTIELENNNRIGYVSKANYANLEDKWTKDVQEKFFKVELDSIKNNEPFLLPNFTTSNLYESKIHTITRNSQSNDLAKFVTENLSNAQDLVSKIKDKSFTVSYFDKYNQSEFSMRLMLQFINELKELWSISISEFNVHLEKSAFKSPNYPEYIIHNYKEYDDYAYDLKELSNDFNFKINIKEENRLPHYRFFQFSADDISFSIRIDGGIAHGFKPVERLLSKDMTLNDQIFEIRKDVLHDIIYNISIDN</sequence>
<dbReference type="InterPro" id="IPR011545">
    <property type="entry name" value="DEAD/DEAH_box_helicase_dom"/>
</dbReference>
<dbReference type="InterPro" id="IPR014001">
    <property type="entry name" value="Helicase_ATP-bd"/>
</dbReference>
<proteinExistence type="predicted"/>
<keyword evidence="7" id="KW-1185">Reference proteome</keyword>
<dbReference type="SMART" id="SM00490">
    <property type="entry name" value="HELICc"/>
    <property type="match status" value="1"/>
</dbReference>
<dbReference type="Pfam" id="PF09369">
    <property type="entry name" value="MZB"/>
    <property type="match status" value="1"/>
</dbReference>
<dbReference type="PANTHER" id="PTHR47957:SF3">
    <property type="entry name" value="ATP-DEPENDENT HELICASE HRQ1"/>
    <property type="match status" value="1"/>
</dbReference>
<name>A0A3S0PIB6_9FLAO</name>
<dbReference type="EMBL" id="RYDJ01000008">
    <property type="protein sequence ID" value="RTZ04599.1"/>
    <property type="molecule type" value="Genomic_DNA"/>
</dbReference>
<evidence type="ECO:0000313" key="7">
    <source>
        <dbReference type="Proteomes" id="UP000280825"/>
    </source>
</evidence>
<comment type="caution">
    <text evidence="6">The sequence shown here is derived from an EMBL/GenBank/DDBJ whole genome shotgun (WGS) entry which is preliminary data.</text>
</comment>
<feature type="domain" description="Helicase C-terminal" evidence="5">
    <location>
        <begin position="946"/>
        <end position="1104"/>
    </location>
</feature>
<evidence type="ECO:0000259" key="5">
    <source>
        <dbReference type="PROSITE" id="PS51194"/>
    </source>
</evidence>
<evidence type="ECO:0000256" key="1">
    <source>
        <dbReference type="ARBA" id="ARBA00022741"/>
    </source>
</evidence>
<keyword evidence="1" id="KW-0547">Nucleotide-binding</keyword>
<dbReference type="Proteomes" id="UP000280825">
    <property type="component" value="Unassembled WGS sequence"/>
</dbReference>
<dbReference type="SMART" id="SM00487">
    <property type="entry name" value="DEXDc"/>
    <property type="match status" value="1"/>
</dbReference>
<dbReference type="InterPro" id="IPR027417">
    <property type="entry name" value="P-loop_NTPase"/>
</dbReference>
<dbReference type="SUPFAM" id="SSF52540">
    <property type="entry name" value="P-loop containing nucleoside triphosphate hydrolases"/>
    <property type="match status" value="2"/>
</dbReference>
<keyword evidence="6" id="KW-0347">Helicase</keyword>
<evidence type="ECO:0000256" key="3">
    <source>
        <dbReference type="SAM" id="Coils"/>
    </source>
</evidence>
<accession>A0A3S0PIB6</accession>
<dbReference type="InterPro" id="IPR001650">
    <property type="entry name" value="Helicase_C-like"/>
</dbReference>
<dbReference type="GO" id="GO:0003676">
    <property type="term" value="F:nucleic acid binding"/>
    <property type="evidence" value="ECO:0007669"/>
    <property type="project" value="InterPro"/>
</dbReference>
<dbReference type="InterPro" id="IPR018973">
    <property type="entry name" value="MZB"/>
</dbReference>
<dbReference type="PROSITE" id="PS51194">
    <property type="entry name" value="HELICASE_CTER"/>
    <property type="match status" value="1"/>
</dbReference>
<reference evidence="6 7" key="1">
    <citation type="submission" date="2018-12" db="EMBL/GenBank/DDBJ databases">
        <title>Flavobacterium sp. nov., isolated from glacier ice.</title>
        <authorList>
            <person name="Liu Q."/>
            <person name="Xin Y.-H."/>
        </authorList>
    </citation>
    <scope>NUCLEOTIDE SEQUENCE [LARGE SCALE GENOMIC DNA]</scope>
    <source>
        <strain evidence="6 7">RB1N8</strain>
    </source>
</reference>
<gene>
    <name evidence="6" type="ORF">EKL98_08595</name>
</gene>
<evidence type="ECO:0000313" key="6">
    <source>
        <dbReference type="EMBL" id="RTZ04599.1"/>
    </source>
</evidence>
<dbReference type="PROSITE" id="PS51192">
    <property type="entry name" value="HELICASE_ATP_BIND_1"/>
    <property type="match status" value="1"/>
</dbReference>
<dbReference type="Pfam" id="PF00271">
    <property type="entry name" value="Helicase_C"/>
    <property type="match status" value="1"/>
</dbReference>
<feature type="coiled-coil region" evidence="3">
    <location>
        <begin position="1186"/>
        <end position="1213"/>
    </location>
</feature>
<feature type="domain" description="Helicase ATP-binding" evidence="4">
    <location>
        <begin position="101"/>
        <end position="302"/>
    </location>
</feature>
<dbReference type="Pfam" id="PF00270">
    <property type="entry name" value="DEAD"/>
    <property type="match status" value="1"/>
</dbReference>
<evidence type="ECO:0000259" key="4">
    <source>
        <dbReference type="PROSITE" id="PS51192"/>
    </source>
</evidence>
<dbReference type="RefSeq" id="WP_126562051.1">
    <property type="nucleotide sequence ID" value="NZ_RYDJ01000008.1"/>
</dbReference>
<dbReference type="GO" id="GO:0006289">
    <property type="term" value="P:nucleotide-excision repair"/>
    <property type="evidence" value="ECO:0007669"/>
    <property type="project" value="TreeGrafter"/>
</dbReference>
<dbReference type="GO" id="GO:0043138">
    <property type="term" value="F:3'-5' DNA helicase activity"/>
    <property type="evidence" value="ECO:0007669"/>
    <property type="project" value="TreeGrafter"/>
</dbReference>